<feature type="compositionally biased region" description="Low complexity" evidence="3">
    <location>
        <begin position="581"/>
        <end position="600"/>
    </location>
</feature>
<feature type="region of interest" description="Disordered" evidence="3">
    <location>
        <begin position="410"/>
        <end position="711"/>
    </location>
</feature>
<comment type="subcellular location">
    <subcellularLocation>
        <location evidence="1">Nucleus</location>
    </subcellularLocation>
</comment>
<dbReference type="PANTHER" id="PTHR12610">
    <property type="entry name" value="SINGLE STRANDED DNA BINDING PROTEIN"/>
    <property type="match status" value="1"/>
</dbReference>
<protein>
    <recommendedName>
        <fullName evidence="6">LisH domain-containing protein</fullName>
    </recommendedName>
</protein>
<evidence type="ECO:0000313" key="4">
    <source>
        <dbReference type="EMBL" id="KAG9249782.1"/>
    </source>
</evidence>
<feature type="region of interest" description="Disordered" evidence="3">
    <location>
        <begin position="319"/>
        <end position="381"/>
    </location>
</feature>
<dbReference type="PANTHER" id="PTHR12610:SF12">
    <property type="entry name" value="SEQUENCE-SPECIFIC SINGLE-STRANDED DNA-BINDING PROTEIN, ISOFORM D"/>
    <property type="match status" value="1"/>
</dbReference>
<dbReference type="RefSeq" id="XP_046113706.1">
    <property type="nucleotide sequence ID" value="XM_046265925.1"/>
</dbReference>
<feature type="compositionally biased region" description="Polar residues" evidence="3">
    <location>
        <begin position="437"/>
        <end position="452"/>
    </location>
</feature>
<keyword evidence="5" id="KW-1185">Reference proteome</keyword>
<accession>A0A9P7ZDP2</accession>
<feature type="region of interest" description="Disordered" evidence="3">
    <location>
        <begin position="1"/>
        <end position="43"/>
    </location>
</feature>
<comment type="caution">
    <text evidence="4">The sequence shown here is derived from an EMBL/GenBank/DDBJ whole genome shotgun (WGS) entry which is preliminary data.</text>
</comment>
<dbReference type="EMBL" id="MU251291">
    <property type="protein sequence ID" value="KAG9249782.1"/>
    <property type="molecule type" value="Genomic_DNA"/>
</dbReference>
<dbReference type="PROSITE" id="PS50896">
    <property type="entry name" value="LISH"/>
    <property type="match status" value="1"/>
</dbReference>
<evidence type="ECO:0008006" key="6">
    <source>
        <dbReference type="Google" id="ProtNLM"/>
    </source>
</evidence>
<gene>
    <name evidence="4" type="ORF">F5Z01DRAFT_684411</name>
</gene>
<feature type="compositionally biased region" description="Low complexity" evidence="3">
    <location>
        <begin position="635"/>
        <end position="652"/>
    </location>
</feature>
<name>A0A9P7ZDP2_9HYPO</name>
<evidence type="ECO:0000256" key="3">
    <source>
        <dbReference type="SAM" id="MobiDB-lite"/>
    </source>
</evidence>
<dbReference type="OrthoDB" id="5600002at2759"/>
<dbReference type="GeneID" id="70296828"/>
<dbReference type="GO" id="GO:0005634">
    <property type="term" value="C:nucleus"/>
    <property type="evidence" value="ECO:0007669"/>
    <property type="project" value="UniProtKB-SubCell"/>
</dbReference>
<dbReference type="AlphaFoldDB" id="A0A9P7ZDP2"/>
<feature type="compositionally biased region" description="Polar residues" evidence="3">
    <location>
        <begin position="675"/>
        <end position="690"/>
    </location>
</feature>
<feature type="compositionally biased region" description="Low complexity" evidence="3">
    <location>
        <begin position="216"/>
        <end position="227"/>
    </location>
</feature>
<feature type="region of interest" description="Disordered" evidence="3">
    <location>
        <begin position="216"/>
        <end position="292"/>
    </location>
</feature>
<feature type="compositionally biased region" description="Low complexity" evidence="3">
    <location>
        <begin position="534"/>
        <end position="560"/>
    </location>
</feature>
<proteinExistence type="predicted"/>
<evidence type="ECO:0000256" key="2">
    <source>
        <dbReference type="ARBA" id="ARBA00023242"/>
    </source>
</evidence>
<dbReference type="InterPro" id="IPR006594">
    <property type="entry name" value="LisH"/>
</dbReference>
<evidence type="ECO:0000313" key="5">
    <source>
        <dbReference type="Proteomes" id="UP000887229"/>
    </source>
</evidence>
<reference evidence="4" key="1">
    <citation type="journal article" date="2021" name="IMA Fungus">
        <title>Genomic characterization of three marine fungi, including Emericellopsis atlantica sp. nov. with signatures of a generalist lifestyle and marine biomass degradation.</title>
        <authorList>
            <person name="Hagestad O.C."/>
            <person name="Hou L."/>
            <person name="Andersen J.H."/>
            <person name="Hansen E.H."/>
            <person name="Altermark B."/>
            <person name="Li C."/>
            <person name="Kuhnert E."/>
            <person name="Cox R.J."/>
            <person name="Crous P.W."/>
            <person name="Spatafora J.W."/>
            <person name="Lail K."/>
            <person name="Amirebrahimi M."/>
            <person name="Lipzen A."/>
            <person name="Pangilinan J."/>
            <person name="Andreopoulos W."/>
            <person name="Hayes R.D."/>
            <person name="Ng V."/>
            <person name="Grigoriev I.V."/>
            <person name="Jackson S.A."/>
            <person name="Sutton T.D.S."/>
            <person name="Dobson A.D.W."/>
            <person name="Rama T."/>
        </authorList>
    </citation>
    <scope>NUCLEOTIDE SEQUENCE</scope>
    <source>
        <strain evidence="4">TS7</strain>
    </source>
</reference>
<feature type="compositionally biased region" description="Basic and acidic residues" evidence="3">
    <location>
        <begin position="94"/>
        <end position="112"/>
    </location>
</feature>
<evidence type="ECO:0000256" key="1">
    <source>
        <dbReference type="ARBA" id="ARBA00004123"/>
    </source>
</evidence>
<feature type="compositionally biased region" description="Low complexity" evidence="3">
    <location>
        <begin position="1"/>
        <end position="22"/>
    </location>
</feature>
<feature type="compositionally biased region" description="Polar residues" evidence="3">
    <location>
        <begin position="228"/>
        <end position="253"/>
    </location>
</feature>
<sequence length="789" mass="84042">MNNIPNINPMGGPVGGAPVPMMHNGAMNPQAAPGASGPRSQQMLDSQRGVLNTYIYEYFIRYGMFDCARALLSSDQQVNVLKDGKGGNTMNGAGDEHMDTDSKDDIDSKIPDDLPQPKLPMPASDSSFLYEWFCLFWDIYNAQRAKSGNPNVNQYVTHTQIQQELLRQMRPETAQQQYHHMMRMQNGALGGINMKQPANLARAAMANNQNNPQIAMQMQQAKQAQMQRDPSSMDGNQNRPASPSSGENAPSPSKRQRVDNAPFNPNQPGAMMPNGRPGMPPQQMPGAPNAAAAQQMLANGLNPSQMQQFQNFRLQQHHGNQMGNKQMPNAAGPQGQGSPPLMHGPDGTTLNNYYNPPGGEMGGPNGLRAGPAGQAPGGSNHALQDYQMQLMLLEQQNKKRLMMARQEQDSIGTMPRDGSVPGPGGAVPTGPNGQAFPETSPQAMRSGTSPNPAEQMKRGTPQMNNAGIPSPVPEGGQQSRGSPNPAMNFMPNADPNMAPHFFNKGAEAGMNPAQPQMNGMRPPSSHPGQVFNGQMNPAMMAARQQQAAAAQGNPQAWQGPNGQMMPQGTPQQRAMPPPSAPANAAANPNSRTTASPQQPSAQPPTPNQANKPAPKKKETKGTKKVRLFPDGGGAANKKANQNANNTGATPAAESNAESENPPATPITPVTAGFKNGQNNVPNNQPTSTANAQSAAAPVGPPPGQPDMSQNSLALNNDFSMVSQHALVTTINDANIEENFMDMDNSLQTGDVLNDFDFDSFLHDGDGDNQPFDFNGAFSAMDGNEISTEQ</sequence>
<dbReference type="GO" id="GO:0045944">
    <property type="term" value="P:positive regulation of transcription by RNA polymerase II"/>
    <property type="evidence" value="ECO:0007669"/>
    <property type="project" value="TreeGrafter"/>
</dbReference>
<feature type="compositionally biased region" description="Low complexity" evidence="3">
    <location>
        <begin position="268"/>
        <end position="277"/>
    </location>
</feature>
<organism evidence="4 5">
    <name type="scientific">Emericellopsis atlantica</name>
    <dbReference type="NCBI Taxonomy" id="2614577"/>
    <lineage>
        <taxon>Eukaryota</taxon>
        <taxon>Fungi</taxon>
        <taxon>Dikarya</taxon>
        <taxon>Ascomycota</taxon>
        <taxon>Pezizomycotina</taxon>
        <taxon>Sordariomycetes</taxon>
        <taxon>Hypocreomycetidae</taxon>
        <taxon>Hypocreales</taxon>
        <taxon>Bionectriaceae</taxon>
        <taxon>Emericellopsis</taxon>
    </lineage>
</organism>
<feature type="region of interest" description="Disordered" evidence="3">
    <location>
        <begin position="83"/>
        <end position="118"/>
    </location>
</feature>
<keyword evidence="2" id="KW-0539">Nucleus</keyword>
<dbReference type="Proteomes" id="UP000887229">
    <property type="component" value="Unassembled WGS sequence"/>
</dbReference>